<protein>
    <submittedName>
        <fullName evidence="1">Uncharacterized protein</fullName>
    </submittedName>
</protein>
<evidence type="ECO:0000313" key="1">
    <source>
        <dbReference type="EMBL" id="KAI3698712.1"/>
    </source>
</evidence>
<reference evidence="2" key="1">
    <citation type="journal article" date="2022" name="Mol. Ecol. Resour.">
        <title>The genomes of chicory, endive, great burdock and yacon provide insights into Asteraceae palaeo-polyploidization history and plant inulin production.</title>
        <authorList>
            <person name="Fan W."/>
            <person name="Wang S."/>
            <person name="Wang H."/>
            <person name="Wang A."/>
            <person name="Jiang F."/>
            <person name="Liu H."/>
            <person name="Zhao H."/>
            <person name="Xu D."/>
            <person name="Zhang Y."/>
        </authorList>
    </citation>
    <scope>NUCLEOTIDE SEQUENCE [LARGE SCALE GENOMIC DNA]</scope>
    <source>
        <strain evidence="2">cv. Punajuju</strain>
    </source>
</reference>
<name>A0ACB8ZMD4_CICIN</name>
<organism evidence="1 2">
    <name type="scientific">Cichorium intybus</name>
    <name type="common">Chicory</name>
    <dbReference type="NCBI Taxonomy" id="13427"/>
    <lineage>
        <taxon>Eukaryota</taxon>
        <taxon>Viridiplantae</taxon>
        <taxon>Streptophyta</taxon>
        <taxon>Embryophyta</taxon>
        <taxon>Tracheophyta</taxon>
        <taxon>Spermatophyta</taxon>
        <taxon>Magnoliopsida</taxon>
        <taxon>eudicotyledons</taxon>
        <taxon>Gunneridae</taxon>
        <taxon>Pentapetalae</taxon>
        <taxon>asterids</taxon>
        <taxon>campanulids</taxon>
        <taxon>Asterales</taxon>
        <taxon>Asteraceae</taxon>
        <taxon>Cichorioideae</taxon>
        <taxon>Cichorieae</taxon>
        <taxon>Cichoriinae</taxon>
        <taxon>Cichorium</taxon>
    </lineage>
</organism>
<accession>A0ACB8ZMD4</accession>
<evidence type="ECO:0000313" key="2">
    <source>
        <dbReference type="Proteomes" id="UP001055811"/>
    </source>
</evidence>
<dbReference type="Proteomes" id="UP001055811">
    <property type="component" value="Linkage Group LG08"/>
</dbReference>
<proteinExistence type="predicted"/>
<sequence>MIVGARRVLVLKRVVRKGFEPERPVTRVKIQHAIIRLFLVTLGLNYFNLQEVWTLHWRIMMLKATATKKVQVDLVEMLNVPKCVKFVNTVNTYFLGGFQSLLR</sequence>
<gene>
    <name evidence="1" type="ORF">L2E82_42469</name>
</gene>
<keyword evidence="2" id="KW-1185">Reference proteome</keyword>
<reference evidence="1 2" key="2">
    <citation type="journal article" date="2022" name="Mol. Ecol. Resour.">
        <title>The genomes of chicory, endive, great burdock and yacon provide insights into Asteraceae paleo-polyploidization history and plant inulin production.</title>
        <authorList>
            <person name="Fan W."/>
            <person name="Wang S."/>
            <person name="Wang H."/>
            <person name="Wang A."/>
            <person name="Jiang F."/>
            <person name="Liu H."/>
            <person name="Zhao H."/>
            <person name="Xu D."/>
            <person name="Zhang Y."/>
        </authorList>
    </citation>
    <scope>NUCLEOTIDE SEQUENCE [LARGE SCALE GENOMIC DNA]</scope>
    <source>
        <strain evidence="2">cv. Punajuju</strain>
        <tissue evidence="1">Leaves</tissue>
    </source>
</reference>
<comment type="caution">
    <text evidence="1">The sequence shown here is derived from an EMBL/GenBank/DDBJ whole genome shotgun (WGS) entry which is preliminary data.</text>
</comment>
<dbReference type="EMBL" id="CM042016">
    <property type="protein sequence ID" value="KAI3698712.1"/>
    <property type="molecule type" value="Genomic_DNA"/>
</dbReference>